<dbReference type="InterPro" id="IPR027417">
    <property type="entry name" value="P-loop_NTPase"/>
</dbReference>
<accession>A0A812MUS7</accession>
<feature type="signal peptide" evidence="1">
    <location>
        <begin position="1"/>
        <end position="21"/>
    </location>
</feature>
<sequence length="301" mass="33390">MLARLGLLSCLLLHGVMKCSGASLESHAMNFVQRKALARFAPPSMLSSAEHTGAKPWDVHKYLAVVHHKAGVFLMITLWTQIFTALGAVDSNMGVWQQPCYANTSCQNPGAPIQFWIDLYSPARAQKAREAAGPQGLRVLGPVRDPVSMIVSAYCYHHRGKEPGNIMFPSDLMMSLGPKEGLIFVAERMLQMVENMTGVFEHPSNDTFRLDFEKVTSSPELFDQEMEKVVDFLFKGLITPDERSKVINGTKIADLRQNPSSGDHANDPMCEAEVSKYVPMLPATLLGRYRSFQQRLGYAAV</sequence>
<dbReference type="Gene3D" id="3.40.50.300">
    <property type="entry name" value="P-loop containing nucleotide triphosphate hydrolases"/>
    <property type="match status" value="1"/>
</dbReference>
<organism evidence="2 3">
    <name type="scientific">Symbiodinium pilosum</name>
    <name type="common">Dinoflagellate</name>
    <dbReference type="NCBI Taxonomy" id="2952"/>
    <lineage>
        <taxon>Eukaryota</taxon>
        <taxon>Sar</taxon>
        <taxon>Alveolata</taxon>
        <taxon>Dinophyceae</taxon>
        <taxon>Suessiales</taxon>
        <taxon>Symbiodiniaceae</taxon>
        <taxon>Symbiodinium</taxon>
    </lineage>
</organism>
<evidence type="ECO:0000313" key="2">
    <source>
        <dbReference type="EMBL" id="CAE7267784.1"/>
    </source>
</evidence>
<keyword evidence="1" id="KW-0732">Signal</keyword>
<dbReference type="AlphaFoldDB" id="A0A812MUS7"/>
<reference evidence="2" key="1">
    <citation type="submission" date="2021-02" db="EMBL/GenBank/DDBJ databases">
        <authorList>
            <person name="Dougan E. K."/>
            <person name="Rhodes N."/>
            <person name="Thang M."/>
            <person name="Chan C."/>
        </authorList>
    </citation>
    <scope>NUCLEOTIDE SEQUENCE</scope>
</reference>
<dbReference type="SUPFAM" id="SSF52540">
    <property type="entry name" value="P-loop containing nucleoside triphosphate hydrolases"/>
    <property type="match status" value="1"/>
</dbReference>
<proteinExistence type="predicted"/>
<feature type="chain" id="PRO_5032794171" description="Sulfotransferase" evidence="1">
    <location>
        <begin position="22"/>
        <end position="301"/>
    </location>
</feature>
<comment type="caution">
    <text evidence="2">The sequence shown here is derived from an EMBL/GenBank/DDBJ whole genome shotgun (WGS) entry which is preliminary data.</text>
</comment>
<dbReference type="OrthoDB" id="419883at2759"/>
<keyword evidence="3" id="KW-1185">Reference proteome</keyword>
<dbReference type="Proteomes" id="UP000649617">
    <property type="component" value="Unassembled WGS sequence"/>
</dbReference>
<evidence type="ECO:0008006" key="4">
    <source>
        <dbReference type="Google" id="ProtNLM"/>
    </source>
</evidence>
<protein>
    <recommendedName>
        <fullName evidence="4">Sulfotransferase</fullName>
    </recommendedName>
</protein>
<dbReference type="EMBL" id="CAJNIZ010008468">
    <property type="protein sequence ID" value="CAE7267784.1"/>
    <property type="molecule type" value="Genomic_DNA"/>
</dbReference>
<evidence type="ECO:0000313" key="3">
    <source>
        <dbReference type="Proteomes" id="UP000649617"/>
    </source>
</evidence>
<evidence type="ECO:0000256" key="1">
    <source>
        <dbReference type="SAM" id="SignalP"/>
    </source>
</evidence>
<gene>
    <name evidence="2" type="ORF">SPIL2461_LOCUS5826</name>
</gene>
<name>A0A812MUS7_SYMPI</name>